<dbReference type="Proteomes" id="UP000271974">
    <property type="component" value="Unassembled WGS sequence"/>
</dbReference>
<comment type="subcellular location">
    <subcellularLocation>
        <location evidence="1">Nucleus</location>
    </subcellularLocation>
</comment>
<organism evidence="13 14">
    <name type="scientific">Elysia chlorotica</name>
    <name type="common">Eastern emerald elysia</name>
    <name type="synonym">Sea slug</name>
    <dbReference type="NCBI Taxonomy" id="188477"/>
    <lineage>
        <taxon>Eukaryota</taxon>
        <taxon>Metazoa</taxon>
        <taxon>Spiralia</taxon>
        <taxon>Lophotrochozoa</taxon>
        <taxon>Mollusca</taxon>
        <taxon>Gastropoda</taxon>
        <taxon>Heterobranchia</taxon>
        <taxon>Euthyneura</taxon>
        <taxon>Panpulmonata</taxon>
        <taxon>Sacoglossa</taxon>
        <taxon>Placobranchoidea</taxon>
        <taxon>Plakobranchidae</taxon>
        <taxon>Elysia</taxon>
    </lineage>
</organism>
<dbReference type="PANTHER" id="PTHR14212">
    <property type="entry name" value="U4/U6-ASSOCIATED RNA SPLICING FACTOR-RELATED"/>
    <property type="match status" value="1"/>
</dbReference>
<accession>A0A3S1A3B6</accession>
<dbReference type="Gene3D" id="1.20.1390.10">
    <property type="entry name" value="PWI domain"/>
    <property type="match status" value="1"/>
</dbReference>
<evidence type="ECO:0000259" key="12">
    <source>
        <dbReference type="Pfam" id="PF08572"/>
    </source>
</evidence>
<feature type="domain" description="Small nuclear ribonucleoprotein Prp3 C-terminal" evidence="11">
    <location>
        <begin position="551"/>
        <end position="679"/>
    </location>
</feature>
<feature type="domain" description="PWI" evidence="10">
    <location>
        <begin position="10"/>
        <end position="67"/>
    </location>
</feature>
<evidence type="ECO:0000259" key="11">
    <source>
        <dbReference type="Pfam" id="PF06544"/>
    </source>
</evidence>
<name>A0A3S1A3B6_ELYCH</name>
<keyword evidence="6" id="KW-0539">Nucleus</keyword>
<feature type="compositionally biased region" description="Basic and acidic residues" evidence="9">
    <location>
        <begin position="517"/>
        <end position="536"/>
    </location>
</feature>
<evidence type="ECO:0000313" key="13">
    <source>
        <dbReference type="EMBL" id="RUS81653.1"/>
    </source>
</evidence>
<dbReference type="CDD" id="cd24162">
    <property type="entry name" value="Prp3_C"/>
    <property type="match status" value="1"/>
</dbReference>
<dbReference type="Pfam" id="PF08572">
    <property type="entry name" value="PRP3"/>
    <property type="match status" value="1"/>
</dbReference>
<evidence type="ECO:0000256" key="6">
    <source>
        <dbReference type="ARBA" id="ARBA00023242"/>
    </source>
</evidence>
<evidence type="ECO:0000256" key="3">
    <source>
        <dbReference type="ARBA" id="ARBA00022553"/>
    </source>
</evidence>
<proteinExistence type="predicted"/>
<evidence type="ECO:0000256" key="7">
    <source>
        <dbReference type="ARBA" id="ARBA00032955"/>
    </source>
</evidence>
<dbReference type="GO" id="GO:0000398">
    <property type="term" value="P:mRNA splicing, via spliceosome"/>
    <property type="evidence" value="ECO:0007669"/>
    <property type="project" value="InterPro"/>
</dbReference>
<reference evidence="13 14" key="1">
    <citation type="submission" date="2019-01" db="EMBL/GenBank/DDBJ databases">
        <title>A draft genome assembly of the solar-powered sea slug Elysia chlorotica.</title>
        <authorList>
            <person name="Cai H."/>
            <person name="Li Q."/>
            <person name="Fang X."/>
            <person name="Li J."/>
            <person name="Curtis N.E."/>
            <person name="Altenburger A."/>
            <person name="Shibata T."/>
            <person name="Feng M."/>
            <person name="Maeda T."/>
            <person name="Schwartz J.A."/>
            <person name="Shigenobu S."/>
            <person name="Lundholm N."/>
            <person name="Nishiyama T."/>
            <person name="Yang H."/>
            <person name="Hasebe M."/>
            <person name="Li S."/>
            <person name="Pierce S.K."/>
            <person name="Wang J."/>
        </authorList>
    </citation>
    <scope>NUCLEOTIDE SEQUENCE [LARGE SCALE GENOMIC DNA]</scope>
    <source>
        <strain evidence="13">EC2010</strain>
        <tissue evidence="13">Whole organism of an adult</tissue>
    </source>
</reference>
<dbReference type="OrthoDB" id="10264544at2759"/>
<evidence type="ECO:0000256" key="1">
    <source>
        <dbReference type="ARBA" id="ARBA00004123"/>
    </source>
</evidence>
<dbReference type="InterPro" id="IPR013881">
    <property type="entry name" value="Pre-mRNA_splic_Prp3_dom"/>
</dbReference>
<evidence type="ECO:0000256" key="8">
    <source>
        <dbReference type="ARBA" id="ARBA00035603"/>
    </source>
</evidence>
<dbReference type="STRING" id="188477.A0A3S1A3B6"/>
<dbReference type="Pfam" id="PF01480">
    <property type="entry name" value="PWI"/>
    <property type="match status" value="1"/>
</dbReference>
<sequence length="692" mass="77106">MALASRDLDDLKPLLNETVKQMLGFSEPTVVAAALNCVSTGYDMKKTVDQLSRILDGSQAASLAERVHMLYEDFKGKSKSLKKRRKDIESEESIKRRKYLEEDEIEISEIAMVPTPTAPAKPKNTLPNLYPPGSQLTPDKIKEMMANAQKMIQERKAQLGATLGGGVGGVAMQGGLLPTPTMAMPAAPGVPPFPAPAGSDAALQKARRAAELQAQIQARLSSLATTGLPPPLIPGLQGPPPPGVPLPKTGSQPLAGPSPLILNEEGKTIDAKTGEAVQLSSYTPTLKANIRAKRMEQFKGLIDRPPEEISEGKFFDPRVPLNGFQRQKRSFKFHERGKFEQQAIRLRAKAQLERLQAEIAQAAKKTGIASAAKIATITPKKEIKEGEVPDIEWWDSFILKRDSYDSVPDKGEIDPQTLDGITHLVEHPTQIAPPVEQKDDISVPVYLTKKERKKLRRQNRREAEKEIQEKIRLGLAPPLEPKVRMANLMRVLGTEAVKDPTKVEAHVRAQMAKRQRQHEEANAARKLTTEQRRDKKISKLKEDTSAGVNVSVYRIRDFSDPAIKFKVEKNASQLYMTGLAVIYKDCNLVVVEGGPKQQRKFRRLMMHRIKWAESRTRNKDKDDSDDESGVDKTNRCVLVWEGMVKSRSFDEIKFKMCPTESFAREQLKKLGVEHYWDLAYSGTVLELAGDDS</sequence>
<keyword evidence="3" id="KW-0597">Phosphoprotein</keyword>
<dbReference type="InterPro" id="IPR010541">
    <property type="entry name" value="Prp3_C"/>
</dbReference>
<evidence type="ECO:0000256" key="4">
    <source>
        <dbReference type="ARBA" id="ARBA00022664"/>
    </source>
</evidence>
<gene>
    <name evidence="13" type="ORF">EGW08_010570</name>
</gene>
<dbReference type="Pfam" id="PF06544">
    <property type="entry name" value="Prp3_C"/>
    <property type="match status" value="1"/>
</dbReference>
<dbReference type="InterPro" id="IPR002483">
    <property type="entry name" value="PWI_dom"/>
</dbReference>
<protein>
    <recommendedName>
        <fullName evidence="2">U4/U6 small nuclear ribonucleoprotein Prp3</fullName>
    </recommendedName>
    <alternativeName>
        <fullName evidence="7">Pre-mRNA-splicing factor 3</fullName>
    </alternativeName>
</protein>
<evidence type="ECO:0000256" key="2">
    <source>
        <dbReference type="ARBA" id="ARBA00016514"/>
    </source>
</evidence>
<keyword evidence="14" id="KW-1185">Reference proteome</keyword>
<dbReference type="InterPro" id="IPR027104">
    <property type="entry name" value="Prp3"/>
</dbReference>
<evidence type="ECO:0000313" key="14">
    <source>
        <dbReference type="Proteomes" id="UP000271974"/>
    </source>
</evidence>
<evidence type="ECO:0000256" key="5">
    <source>
        <dbReference type="ARBA" id="ARBA00023187"/>
    </source>
</evidence>
<comment type="function">
    <text evidence="8">Plays a role in pre-mRNA splicing as component of the U4/U6-U5 tri-snRNP complex that is involved in spliceosome assembly, and as component of the precatalytic spliceosome (spliceosome B complex).</text>
</comment>
<dbReference type="GO" id="GO:0046540">
    <property type="term" value="C:U4/U6 x U5 tri-snRNP complex"/>
    <property type="evidence" value="ECO:0007669"/>
    <property type="project" value="InterPro"/>
</dbReference>
<evidence type="ECO:0000259" key="10">
    <source>
        <dbReference type="Pfam" id="PF01480"/>
    </source>
</evidence>
<evidence type="ECO:0000256" key="9">
    <source>
        <dbReference type="SAM" id="MobiDB-lite"/>
    </source>
</evidence>
<keyword evidence="5" id="KW-0508">mRNA splicing</keyword>
<feature type="domain" description="Pre-mRNA-splicing factor 3" evidence="12">
    <location>
        <begin position="313"/>
        <end position="528"/>
    </location>
</feature>
<feature type="region of interest" description="Disordered" evidence="9">
    <location>
        <begin position="512"/>
        <end position="536"/>
    </location>
</feature>
<dbReference type="PANTHER" id="PTHR14212:SF0">
    <property type="entry name" value="U4_U6 SMALL NUCLEAR RIBONUCLEOPROTEIN PRP3"/>
    <property type="match status" value="1"/>
</dbReference>
<keyword evidence="4" id="KW-0507">mRNA processing</keyword>
<dbReference type="EMBL" id="RQTK01000325">
    <property type="protein sequence ID" value="RUS81653.1"/>
    <property type="molecule type" value="Genomic_DNA"/>
</dbReference>
<dbReference type="AlphaFoldDB" id="A0A3S1A3B6"/>
<comment type="caution">
    <text evidence="13">The sequence shown here is derived from an EMBL/GenBank/DDBJ whole genome shotgun (WGS) entry which is preliminary data.</text>
</comment>